<dbReference type="InterPro" id="IPR020084">
    <property type="entry name" value="NUDIX_hydrolase_CS"/>
</dbReference>
<dbReference type="EMBL" id="BAET01000012">
    <property type="protein sequence ID" value="GAB55331.1"/>
    <property type="molecule type" value="Genomic_DNA"/>
</dbReference>
<keyword evidence="7 18" id="KW-0378">Hydrolase</keyword>
<dbReference type="PRINTS" id="PR00502">
    <property type="entry name" value="NUDIXFAMILY"/>
</dbReference>
<comment type="catalytic activity">
    <reaction evidence="10">
        <text>8-oxo-dGTP + H2O = 8-oxo-dGMP + diphosphate + H(+)</text>
        <dbReference type="Rhea" id="RHEA:31575"/>
        <dbReference type="ChEBI" id="CHEBI:15377"/>
        <dbReference type="ChEBI" id="CHEBI:15378"/>
        <dbReference type="ChEBI" id="CHEBI:33019"/>
        <dbReference type="ChEBI" id="CHEBI:63224"/>
        <dbReference type="ChEBI" id="CHEBI:77896"/>
        <dbReference type="EC" id="3.6.1.55"/>
    </reaction>
</comment>
<dbReference type="eggNOG" id="COG0500">
    <property type="taxonomic scope" value="Bacteria"/>
</dbReference>
<dbReference type="GO" id="GO:0044715">
    <property type="term" value="F:8-oxo-dGDP phosphatase activity"/>
    <property type="evidence" value="ECO:0007669"/>
    <property type="project" value="TreeGrafter"/>
</dbReference>
<evidence type="ECO:0000256" key="6">
    <source>
        <dbReference type="ARBA" id="ARBA00022763"/>
    </source>
</evidence>
<comment type="catalytic activity">
    <reaction evidence="11">
        <text>8-oxo-GTP + H2O = 8-oxo-GMP + diphosphate + H(+)</text>
        <dbReference type="Rhea" id="RHEA:67616"/>
        <dbReference type="ChEBI" id="CHEBI:15377"/>
        <dbReference type="ChEBI" id="CHEBI:15378"/>
        <dbReference type="ChEBI" id="CHEBI:33019"/>
        <dbReference type="ChEBI" id="CHEBI:143553"/>
        <dbReference type="ChEBI" id="CHEBI:145694"/>
    </reaction>
</comment>
<evidence type="ECO:0000256" key="14">
    <source>
        <dbReference type="ARBA" id="ARBA00041592"/>
    </source>
</evidence>
<evidence type="ECO:0000256" key="1">
    <source>
        <dbReference type="ARBA" id="ARBA00001946"/>
    </source>
</evidence>
<keyword evidence="3" id="KW-0515">Mutator protein</keyword>
<dbReference type="Gene3D" id="3.90.79.10">
    <property type="entry name" value="Nucleoside Triphosphate Pyrophosphohydrolase"/>
    <property type="match status" value="1"/>
</dbReference>
<comment type="cofactor">
    <cofactor evidence="1">
        <name>Mg(2+)</name>
        <dbReference type="ChEBI" id="CHEBI:18420"/>
    </cofactor>
</comment>
<evidence type="ECO:0000256" key="9">
    <source>
        <dbReference type="ARBA" id="ARBA00023204"/>
    </source>
</evidence>
<comment type="similarity">
    <text evidence="2">Belongs to the Nudix hydrolase family.</text>
</comment>
<evidence type="ECO:0000259" key="17">
    <source>
        <dbReference type="PROSITE" id="PS51462"/>
    </source>
</evidence>
<reference evidence="18 19" key="1">
    <citation type="journal article" date="2012" name="J. Bacteriol.">
        <title>Genome sequence of proteorhodopsin-containing sea ice bacterium Glaciecola punicea ACAM 611T.</title>
        <authorList>
            <person name="Qin Q.-L."/>
            <person name="Xie B.-B."/>
            <person name="Shu Y.-L."/>
            <person name="Rong J.-C."/>
            <person name="Zhao D.-L."/>
            <person name="Zhang X.-Y."/>
            <person name="Chen X.-L."/>
            <person name="Zhou B.-C."/>
            <person name="Zhanga Y.-Z."/>
        </authorList>
    </citation>
    <scope>NUCLEOTIDE SEQUENCE [LARGE SCALE GENOMIC DNA]</scope>
    <source>
        <strain evidence="18 19">ACAM 611</strain>
    </source>
</reference>
<keyword evidence="9" id="KW-0234">DNA repair</keyword>
<evidence type="ECO:0000256" key="13">
    <source>
        <dbReference type="ARBA" id="ARBA00040794"/>
    </source>
</evidence>
<dbReference type="eggNOG" id="COG0494">
    <property type="taxonomic scope" value="Bacteria"/>
</dbReference>
<dbReference type="PANTHER" id="PTHR47707">
    <property type="entry name" value="8-OXO-DGTP DIPHOSPHATASE"/>
    <property type="match status" value="1"/>
</dbReference>
<evidence type="ECO:0000256" key="15">
    <source>
        <dbReference type="ARBA" id="ARBA00041979"/>
    </source>
</evidence>
<evidence type="ECO:0000256" key="2">
    <source>
        <dbReference type="ARBA" id="ARBA00005582"/>
    </source>
</evidence>
<dbReference type="RefSeq" id="WP_006004320.1">
    <property type="nucleotide sequence ID" value="NZ_BAET01000012.1"/>
</dbReference>
<dbReference type="PROSITE" id="PS51462">
    <property type="entry name" value="NUDIX"/>
    <property type="match status" value="1"/>
</dbReference>
<keyword evidence="6" id="KW-0227">DNA damage</keyword>
<dbReference type="InterPro" id="IPR000086">
    <property type="entry name" value="NUDIX_hydrolase_dom"/>
</dbReference>
<dbReference type="EC" id="3.6.1.55" evidence="12"/>
<feature type="domain" description="Nudix hydrolase" evidence="17">
    <location>
        <begin position="2"/>
        <end position="127"/>
    </location>
</feature>
<dbReference type="InterPro" id="IPR029063">
    <property type="entry name" value="SAM-dependent_MTases_sf"/>
</dbReference>
<dbReference type="SUPFAM" id="SSF55811">
    <property type="entry name" value="Nudix"/>
    <property type="match status" value="1"/>
</dbReference>
<dbReference type="InterPro" id="IPR047127">
    <property type="entry name" value="MutT-like"/>
</dbReference>
<dbReference type="GO" id="GO:0008413">
    <property type="term" value="F:8-oxo-7,8-dihydroguanosine triphosphate pyrophosphatase activity"/>
    <property type="evidence" value="ECO:0007669"/>
    <property type="project" value="TreeGrafter"/>
</dbReference>
<protein>
    <recommendedName>
        <fullName evidence="13">8-oxo-dGTP diphosphatase</fullName>
        <ecNumber evidence="12">3.6.1.55</ecNumber>
    </recommendedName>
    <alternativeName>
        <fullName evidence="16">7,8-dihydro-8-oxoguanine-triphosphatase</fullName>
    </alternativeName>
    <alternativeName>
        <fullName evidence="15">Mutator protein MutT</fullName>
    </alternativeName>
    <alternativeName>
        <fullName evidence="14">dGTP pyrophosphohydrolase</fullName>
    </alternativeName>
</protein>
<dbReference type="InterPro" id="IPR029119">
    <property type="entry name" value="MutY_C"/>
</dbReference>
<keyword evidence="19" id="KW-1185">Reference proteome</keyword>
<sequence length="327" mass="37145">MLSIINVAVGIIAKNNKVFAARRKPGLHLAGFWEFPGGKIEQSESPEQCLERELREEFGIETQVTHYIGENIHSYNDKTVRLIAYQVEYLSGDFQLRDHDQMQWVAIPELDSLVWAEADIPLISQFKSKVSLTRFYQKQASSYAQETTSVDLEPLYARFLQHLKPNAHILDLGCGSGRDSRYFLNHGFEITALDGSSELAKIAENLIKQKVLVALYQDMLFDNEFDAIWACASLLHCPEDQILSVLSRVNKALKKDGVFYASFKWGDGESCDALGRLFNNYNSEQLQALVNGIGGFKVIECWEETKPLRDTTQKWVNILVRKTGTKK</sequence>
<dbReference type="GO" id="GO:0006281">
    <property type="term" value="P:DNA repair"/>
    <property type="evidence" value="ECO:0007669"/>
    <property type="project" value="UniProtKB-KW"/>
</dbReference>
<keyword evidence="8" id="KW-0460">Magnesium</keyword>
<reference evidence="18 19" key="2">
    <citation type="journal article" date="2017" name="Antonie Van Leeuwenhoek">
        <title>Rhizobium rhizosphaerae sp. nov., a novel species isolated from rice rhizosphere.</title>
        <authorList>
            <person name="Zhao J.J."/>
            <person name="Zhang J."/>
            <person name="Zhang R.J."/>
            <person name="Zhang C.W."/>
            <person name="Yin H.Q."/>
            <person name="Zhang X.X."/>
        </authorList>
    </citation>
    <scope>NUCLEOTIDE SEQUENCE [LARGE SCALE GENOMIC DNA]</scope>
    <source>
        <strain evidence="18 19">ACAM 611</strain>
    </source>
</reference>
<dbReference type="GO" id="GO:0035539">
    <property type="term" value="F:8-oxo-7,8-dihydrodeoxyguanosine triphosphate pyrophosphatase activity"/>
    <property type="evidence" value="ECO:0007669"/>
    <property type="project" value="UniProtKB-EC"/>
</dbReference>
<evidence type="ECO:0000256" key="11">
    <source>
        <dbReference type="ARBA" id="ARBA00036904"/>
    </source>
</evidence>
<evidence type="ECO:0000256" key="4">
    <source>
        <dbReference type="ARBA" id="ARBA00022705"/>
    </source>
</evidence>
<evidence type="ECO:0000256" key="10">
    <source>
        <dbReference type="ARBA" id="ARBA00035861"/>
    </source>
</evidence>
<dbReference type="GO" id="GO:0046872">
    <property type="term" value="F:metal ion binding"/>
    <property type="evidence" value="ECO:0007669"/>
    <property type="project" value="UniProtKB-KW"/>
</dbReference>
<dbReference type="CDD" id="cd03425">
    <property type="entry name" value="NUDIX_MutT_NudA_like"/>
    <property type="match status" value="1"/>
</dbReference>
<evidence type="ECO:0000256" key="8">
    <source>
        <dbReference type="ARBA" id="ARBA00022842"/>
    </source>
</evidence>
<evidence type="ECO:0000313" key="19">
    <source>
        <dbReference type="Proteomes" id="UP000053586"/>
    </source>
</evidence>
<dbReference type="InterPro" id="IPR020476">
    <property type="entry name" value="Nudix_hydrolase"/>
</dbReference>
<dbReference type="Pfam" id="PF14815">
    <property type="entry name" value="NUDIX_4"/>
    <property type="match status" value="1"/>
</dbReference>
<evidence type="ECO:0000256" key="5">
    <source>
        <dbReference type="ARBA" id="ARBA00022723"/>
    </source>
</evidence>
<organism evidence="18 19">
    <name type="scientific">Glaciecola punicea ACAM 611</name>
    <dbReference type="NCBI Taxonomy" id="1121923"/>
    <lineage>
        <taxon>Bacteria</taxon>
        <taxon>Pseudomonadati</taxon>
        <taxon>Pseudomonadota</taxon>
        <taxon>Gammaproteobacteria</taxon>
        <taxon>Alteromonadales</taxon>
        <taxon>Alteromonadaceae</taxon>
        <taxon>Glaciecola</taxon>
    </lineage>
</organism>
<dbReference type="STRING" id="56804.BAE46_13715"/>
<evidence type="ECO:0000256" key="3">
    <source>
        <dbReference type="ARBA" id="ARBA00022457"/>
    </source>
</evidence>
<dbReference type="Proteomes" id="UP000053586">
    <property type="component" value="Unassembled WGS sequence"/>
</dbReference>
<name>H5TAK4_9ALTE</name>
<keyword evidence="4" id="KW-0235">DNA replication</keyword>
<dbReference type="GO" id="GO:0006260">
    <property type="term" value="P:DNA replication"/>
    <property type="evidence" value="ECO:0007669"/>
    <property type="project" value="UniProtKB-KW"/>
</dbReference>
<dbReference type="PROSITE" id="PS00893">
    <property type="entry name" value="NUDIX_BOX"/>
    <property type="match status" value="1"/>
</dbReference>
<evidence type="ECO:0000256" key="12">
    <source>
        <dbReference type="ARBA" id="ARBA00038905"/>
    </source>
</evidence>
<dbReference type="InterPro" id="IPR041698">
    <property type="entry name" value="Methyltransf_25"/>
</dbReference>
<dbReference type="GO" id="GO:0044716">
    <property type="term" value="F:8-oxo-GDP phosphatase activity"/>
    <property type="evidence" value="ECO:0007669"/>
    <property type="project" value="TreeGrafter"/>
</dbReference>
<dbReference type="Pfam" id="PF13649">
    <property type="entry name" value="Methyltransf_25"/>
    <property type="match status" value="1"/>
</dbReference>
<dbReference type="InterPro" id="IPR015797">
    <property type="entry name" value="NUDIX_hydrolase-like_dom_sf"/>
</dbReference>
<gene>
    <name evidence="18" type="primary">nudG</name>
    <name evidence="18" type="ORF">GPUN_1207</name>
</gene>
<keyword evidence="5" id="KW-0479">Metal-binding</keyword>
<dbReference type="Gene3D" id="3.40.50.150">
    <property type="entry name" value="Vaccinia Virus protein VP39"/>
    <property type="match status" value="1"/>
</dbReference>
<comment type="caution">
    <text evidence="18">The sequence shown here is derived from an EMBL/GenBank/DDBJ whole genome shotgun (WGS) entry which is preliminary data.</text>
</comment>
<dbReference type="AlphaFoldDB" id="H5TAK4"/>
<evidence type="ECO:0000313" key="18">
    <source>
        <dbReference type="EMBL" id="GAB55331.1"/>
    </source>
</evidence>
<proteinExistence type="inferred from homology"/>
<accession>H5TAK4</accession>
<dbReference type="OrthoDB" id="9804086at2"/>
<dbReference type="PANTHER" id="PTHR47707:SF1">
    <property type="entry name" value="NUDIX HYDROLASE FAMILY PROTEIN"/>
    <property type="match status" value="1"/>
</dbReference>
<evidence type="ECO:0000256" key="16">
    <source>
        <dbReference type="ARBA" id="ARBA00042798"/>
    </source>
</evidence>
<evidence type="ECO:0000256" key="7">
    <source>
        <dbReference type="ARBA" id="ARBA00022801"/>
    </source>
</evidence>
<dbReference type="CDD" id="cd02440">
    <property type="entry name" value="AdoMet_MTases"/>
    <property type="match status" value="1"/>
</dbReference>
<dbReference type="SUPFAM" id="SSF53335">
    <property type="entry name" value="S-adenosyl-L-methionine-dependent methyltransferases"/>
    <property type="match status" value="1"/>
</dbReference>